<comment type="catalytic activity">
    <reaction evidence="1">
        <text>ATP + protein L-histidine = ADP + protein N-phospho-L-histidine.</text>
        <dbReference type="EC" id="2.7.13.3"/>
    </reaction>
</comment>
<gene>
    <name evidence="10" type="ORF">H8D96_02920</name>
</gene>
<dbReference type="EC" id="2.7.13.3" evidence="2"/>
<accession>A0A8J6TPV3</accession>
<feature type="domain" description="Response regulatory" evidence="9">
    <location>
        <begin position="13"/>
        <end position="129"/>
    </location>
</feature>
<dbReference type="Gene3D" id="3.40.50.2300">
    <property type="match status" value="1"/>
</dbReference>
<evidence type="ECO:0000256" key="4">
    <source>
        <dbReference type="ARBA" id="ARBA00022679"/>
    </source>
</evidence>
<dbReference type="PROSITE" id="PS50110">
    <property type="entry name" value="RESPONSE_REGULATORY"/>
    <property type="match status" value="1"/>
</dbReference>
<dbReference type="SMART" id="SM00448">
    <property type="entry name" value="REC"/>
    <property type="match status" value="1"/>
</dbReference>
<evidence type="ECO:0000256" key="2">
    <source>
        <dbReference type="ARBA" id="ARBA00012438"/>
    </source>
</evidence>
<dbReference type="InterPro" id="IPR011006">
    <property type="entry name" value="CheY-like_superfamily"/>
</dbReference>
<evidence type="ECO:0000256" key="5">
    <source>
        <dbReference type="ARBA" id="ARBA00022777"/>
    </source>
</evidence>
<dbReference type="SUPFAM" id="SSF55874">
    <property type="entry name" value="ATPase domain of HSP90 chaperone/DNA topoisomerase II/histidine kinase"/>
    <property type="match status" value="1"/>
</dbReference>
<reference evidence="10 11" key="1">
    <citation type="submission" date="2020-08" db="EMBL/GenBank/DDBJ databases">
        <title>Bridging the membrane lipid divide: bacteria of the FCB group superphylum have the potential to synthesize archaeal ether lipids.</title>
        <authorList>
            <person name="Villanueva L."/>
            <person name="Von Meijenfeldt F.A.B."/>
            <person name="Westbye A.B."/>
            <person name="Yadav S."/>
            <person name="Hopmans E.C."/>
            <person name="Dutilh B.E."/>
            <person name="Sinninghe Damste J.S."/>
        </authorList>
    </citation>
    <scope>NUCLEOTIDE SEQUENCE [LARGE SCALE GENOMIC DNA]</scope>
    <source>
        <strain evidence="10">NIOZ-UU17</strain>
    </source>
</reference>
<dbReference type="InterPro" id="IPR036890">
    <property type="entry name" value="HATPase_C_sf"/>
</dbReference>
<dbReference type="PRINTS" id="PR00344">
    <property type="entry name" value="BCTRLSENSOR"/>
</dbReference>
<dbReference type="GO" id="GO:0009927">
    <property type="term" value="F:histidine phosphotransfer kinase activity"/>
    <property type="evidence" value="ECO:0007669"/>
    <property type="project" value="TreeGrafter"/>
</dbReference>
<dbReference type="SMART" id="SM00387">
    <property type="entry name" value="HATPase_c"/>
    <property type="match status" value="1"/>
</dbReference>
<dbReference type="Proteomes" id="UP000605201">
    <property type="component" value="Unassembled WGS sequence"/>
</dbReference>
<evidence type="ECO:0000259" key="9">
    <source>
        <dbReference type="PROSITE" id="PS50110"/>
    </source>
</evidence>
<feature type="modified residue" description="4-aspartylphosphate" evidence="6">
    <location>
        <position position="62"/>
    </location>
</feature>
<name>A0A8J6TPV3_9BACT</name>
<evidence type="ECO:0000313" key="10">
    <source>
        <dbReference type="EMBL" id="MBC8430850.1"/>
    </source>
</evidence>
<protein>
    <recommendedName>
        <fullName evidence="2">histidine kinase</fullName>
        <ecNumber evidence="2">2.7.13.3</ecNumber>
    </recommendedName>
</protein>
<dbReference type="Pfam" id="PF00512">
    <property type="entry name" value="HisKA"/>
    <property type="match status" value="1"/>
</dbReference>
<proteinExistence type="predicted"/>
<dbReference type="InterPro" id="IPR001789">
    <property type="entry name" value="Sig_transdc_resp-reg_receiver"/>
</dbReference>
<keyword evidence="7" id="KW-0175">Coiled coil</keyword>
<dbReference type="SMART" id="SM00388">
    <property type="entry name" value="HisKA"/>
    <property type="match status" value="1"/>
</dbReference>
<evidence type="ECO:0000256" key="6">
    <source>
        <dbReference type="PROSITE-ProRule" id="PRU00169"/>
    </source>
</evidence>
<dbReference type="GO" id="GO:0005886">
    <property type="term" value="C:plasma membrane"/>
    <property type="evidence" value="ECO:0007669"/>
    <property type="project" value="TreeGrafter"/>
</dbReference>
<dbReference type="PANTHER" id="PTHR43047:SF72">
    <property type="entry name" value="OSMOSENSING HISTIDINE PROTEIN KINASE SLN1"/>
    <property type="match status" value="1"/>
</dbReference>
<dbReference type="PROSITE" id="PS50109">
    <property type="entry name" value="HIS_KIN"/>
    <property type="match status" value="1"/>
</dbReference>
<dbReference type="FunFam" id="3.30.565.10:FF:000006">
    <property type="entry name" value="Sensor histidine kinase WalK"/>
    <property type="match status" value="1"/>
</dbReference>
<evidence type="ECO:0000259" key="8">
    <source>
        <dbReference type="PROSITE" id="PS50109"/>
    </source>
</evidence>
<dbReference type="SUPFAM" id="SSF47384">
    <property type="entry name" value="Homodimeric domain of signal transducing histidine kinase"/>
    <property type="match status" value="1"/>
</dbReference>
<dbReference type="InterPro" id="IPR005467">
    <property type="entry name" value="His_kinase_dom"/>
</dbReference>
<keyword evidence="3 6" id="KW-0597">Phosphoprotein</keyword>
<keyword evidence="5 10" id="KW-0418">Kinase</keyword>
<feature type="domain" description="Histidine kinase" evidence="8">
    <location>
        <begin position="214"/>
        <end position="431"/>
    </location>
</feature>
<comment type="caution">
    <text evidence="10">The sequence shown here is derived from an EMBL/GenBank/DDBJ whole genome shotgun (WGS) entry which is preliminary data.</text>
</comment>
<organism evidence="10 11">
    <name type="scientific">Candidatus Desulfatibia vada</name>
    <dbReference type="NCBI Taxonomy" id="2841696"/>
    <lineage>
        <taxon>Bacteria</taxon>
        <taxon>Pseudomonadati</taxon>
        <taxon>Thermodesulfobacteriota</taxon>
        <taxon>Desulfobacteria</taxon>
        <taxon>Desulfobacterales</taxon>
        <taxon>Desulfobacterales incertae sedis</taxon>
        <taxon>Candidatus Desulfatibia</taxon>
    </lineage>
</organism>
<dbReference type="InterPro" id="IPR004358">
    <property type="entry name" value="Sig_transdc_His_kin-like_C"/>
</dbReference>
<dbReference type="Gene3D" id="3.30.565.10">
    <property type="entry name" value="Histidine kinase-like ATPase, C-terminal domain"/>
    <property type="match status" value="1"/>
</dbReference>
<dbReference type="CDD" id="cd00082">
    <property type="entry name" value="HisKA"/>
    <property type="match status" value="1"/>
</dbReference>
<dbReference type="InterPro" id="IPR003594">
    <property type="entry name" value="HATPase_dom"/>
</dbReference>
<dbReference type="EMBL" id="JACNIG010000090">
    <property type="protein sequence ID" value="MBC8430850.1"/>
    <property type="molecule type" value="Genomic_DNA"/>
</dbReference>
<evidence type="ECO:0000256" key="1">
    <source>
        <dbReference type="ARBA" id="ARBA00000085"/>
    </source>
</evidence>
<dbReference type="Pfam" id="PF00072">
    <property type="entry name" value="Response_reg"/>
    <property type="match status" value="1"/>
</dbReference>
<evidence type="ECO:0000256" key="7">
    <source>
        <dbReference type="SAM" id="Coils"/>
    </source>
</evidence>
<dbReference type="GO" id="GO:0000155">
    <property type="term" value="F:phosphorelay sensor kinase activity"/>
    <property type="evidence" value="ECO:0007669"/>
    <property type="project" value="InterPro"/>
</dbReference>
<dbReference type="PANTHER" id="PTHR43047">
    <property type="entry name" value="TWO-COMPONENT HISTIDINE PROTEIN KINASE"/>
    <property type="match status" value="1"/>
</dbReference>
<dbReference type="InterPro" id="IPR036097">
    <property type="entry name" value="HisK_dim/P_sf"/>
</dbReference>
<evidence type="ECO:0000313" key="11">
    <source>
        <dbReference type="Proteomes" id="UP000605201"/>
    </source>
</evidence>
<dbReference type="Gene3D" id="1.10.287.130">
    <property type="match status" value="1"/>
</dbReference>
<dbReference type="InterPro" id="IPR003661">
    <property type="entry name" value="HisK_dim/P_dom"/>
</dbReference>
<feature type="coiled-coil region" evidence="7">
    <location>
        <begin position="173"/>
        <end position="207"/>
    </location>
</feature>
<evidence type="ECO:0000256" key="3">
    <source>
        <dbReference type="ARBA" id="ARBA00022553"/>
    </source>
</evidence>
<dbReference type="Pfam" id="PF02518">
    <property type="entry name" value="HATPase_c"/>
    <property type="match status" value="1"/>
</dbReference>
<dbReference type="CDD" id="cd00075">
    <property type="entry name" value="HATPase"/>
    <property type="match status" value="1"/>
</dbReference>
<dbReference type="AlphaFoldDB" id="A0A8J6TPV3"/>
<sequence>MLSMYKIKPNDIEILVVEDSPTQALQLQQLLEKNKFRVKVTSNGLEALSYVKDNIPGLIISDIIMPEMDGFEFCRQAKSFDRLKNIPIMLLTTLSDPEDVIKALECGADNFVTKPYREESLISNIQNILISKELRKGRKSEIGIEIFFRGNKHFITSDRMQIIDLLFSTYENAIQKNSELDGLNRQLMTMQRQLEQRNIELEKLNEQKNYFLGIAAHDLRNPLASIMGLSELLICKNLGPLTKDQVKYVNSINTVCHNMLALVNDLLDVSVIESGRLELHFKKGSLKKLIKERLNLYDLIAKKKNITIHTKFSKIPDIRFDPDRLVQIFDNIMSNAIKFSPQGSNIYVTLNQNGKMSKVSVRDEGPGMSEEDQSRMFGNFQRLSAQPTGGEKSTGLGLAIVKKIIDAHKGTIEVDSKLGSGSTFSFLLKME</sequence>
<dbReference type="SUPFAM" id="SSF52172">
    <property type="entry name" value="CheY-like"/>
    <property type="match status" value="1"/>
</dbReference>
<keyword evidence="4" id="KW-0808">Transferase</keyword>